<dbReference type="Pfam" id="PF13639">
    <property type="entry name" value="zf-RING_2"/>
    <property type="match status" value="1"/>
</dbReference>
<evidence type="ECO:0000256" key="15">
    <source>
        <dbReference type="SAM" id="Phobius"/>
    </source>
</evidence>
<dbReference type="Proteomes" id="UP000002899">
    <property type="component" value="Chromosome I"/>
</dbReference>
<dbReference type="KEGG" id="bmic:BMR1_01G02294"/>
<reference evidence="17 18" key="3">
    <citation type="journal article" date="2016" name="Sci. Rep.">
        <title>Genome-wide diversity and gene expression profiling of Babesia microti isolates identify polymorphic genes that mediate host-pathogen interactions.</title>
        <authorList>
            <person name="Silva J.C."/>
            <person name="Cornillot E."/>
            <person name="McCracken C."/>
            <person name="Usmani-Brown S."/>
            <person name="Dwivedi A."/>
            <person name="Ifeonu O.O."/>
            <person name="Crabtree J."/>
            <person name="Gotia H.T."/>
            <person name="Virji A.Z."/>
            <person name="Reynes C."/>
            <person name="Colinge J."/>
            <person name="Kumar V."/>
            <person name="Lawres L."/>
            <person name="Pazzi J.E."/>
            <person name="Pablo J.V."/>
            <person name="Hung C."/>
            <person name="Brancato J."/>
            <person name="Kumari P."/>
            <person name="Orvis J."/>
            <person name="Tretina K."/>
            <person name="Chibucos M."/>
            <person name="Ott S."/>
            <person name="Sadzewicz L."/>
            <person name="Sengamalay N."/>
            <person name="Shetty A.C."/>
            <person name="Su Q."/>
            <person name="Tallon L."/>
            <person name="Fraser C.M."/>
            <person name="Frutos R."/>
            <person name="Molina D.M."/>
            <person name="Krause P.J."/>
            <person name="Ben Mamoun C."/>
        </authorList>
    </citation>
    <scope>NUCLEOTIDE SEQUENCE [LARGE SCALE GENOMIC DNA]</scope>
    <source>
        <strain evidence="17 18">RI</strain>
    </source>
</reference>
<dbReference type="InterPro" id="IPR013083">
    <property type="entry name" value="Znf_RING/FYVE/PHD"/>
</dbReference>
<evidence type="ECO:0000313" key="18">
    <source>
        <dbReference type="Proteomes" id="UP000002899"/>
    </source>
</evidence>
<evidence type="ECO:0000256" key="13">
    <source>
        <dbReference type="ARBA" id="ARBA00023136"/>
    </source>
</evidence>
<dbReference type="VEuPathDB" id="PiroplasmaDB:BMR1_01G02294"/>
<dbReference type="GO" id="GO:0012505">
    <property type="term" value="C:endomembrane system"/>
    <property type="evidence" value="ECO:0007669"/>
    <property type="project" value="UniProtKB-SubCell"/>
</dbReference>
<feature type="transmembrane region" description="Helical" evidence="15">
    <location>
        <begin position="357"/>
        <end position="379"/>
    </location>
</feature>
<feature type="transmembrane region" description="Helical" evidence="15">
    <location>
        <begin position="522"/>
        <end position="544"/>
    </location>
</feature>
<name>A0A1N6LWW6_BABMR</name>
<dbReference type="Gene3D" id="3.30.40.10">
    <property type="entry name" value="Zinc/RING finger domain, C3HC4 (zinc finger)"/>
    <property type="match status" value="1"/>
</dbReference>
<keyword evidence="6 15" id="KW-0812">Transmembrane</keyword>
<keyword evidence="10" id="KW-0833">Ubl conjugation pathway</keyword>
<comment type="pathway">
    <text evidence="3">Protein modification; protein ubiquitination.</text>
</comment>
<comment type="catalytic activity">
    <reaction evidence="1">
        <text>S-ubiquitinyl-[E2 ubiquitin-conjugating enzyme]-L-cysteine + [acceptor protein]-L-lysine = [E2 ubiquitin-conjugating enzyme]-L-cysteine + N(6)-ubiquitinyl-[acceptor protein]-L-lysine.</text>
        <dbReference type="EC" id="2.3.2.27"/>
    </reaction>
</comment>
<feature type="transmembrane region" description="Helical" evidence="15">
    <location>
        <begin position="559"/>
        <end position="577"/>
    </location>
</feature>
<keyword evidence="12 15" id="KW-1133">Transmembrane helix</keyword>
<keyword evidence="11" id="KW-0862">Zinc</keyword>
<dbReference type="InterPro" id="IPR021319">
    <property type="entry name" value="DUF2921"/>
</dbReference>
<evidence type="ECO:0000256" key="5">
    <source>
        <dbReference type="ARBA" id="ARBA00022679"/>
    </source>
</evidence>
<evidence type="ECO:0000256" key="9">
    <source>
        <dbReference type="ARBA" id="ARBA00022771"/>
    </source>
</evidence>
<dbReference type="EMBL" id="FO082871">
    <property type="protein sequence ID" value="SIO73370.1"/>
    <property type="molecule type" value="Genomic_DNA"/>
</dbReference>
<keyword evidence="13 15" id="KW-0472">Membrane</keyword>
<reference evidence="17 18" key="1">
    <citation type="journal article" date="2012" name="Nucleic Acids Res.">
        <title>Sequencing of the smallest Apicomplexan genome from the human pathogen Babesia microti.</title>
        <authorList>
            <person name="Cornillot E."/>
            <person name="Hadj-Kaddour K."/>
            <person name="Dassouli A."/>
            <person name="Noel B."/>
            <person name="Ranwez V."/>
            <person name="Vacherie B."/>
            <person name="Augagneur Y."/>
            <person name="Bres V."/>
            <person name="Duclos A."/>
            <person name="Randazzo S."/>
            <person name="Carcy B."/>
            <person name="Debierre-Grockiego F."/>
            <person name="Delbecq S."/>
            <person name="Moubri-Menage K."/>
            <person name="Shams-Eldin H."/>
            <person name="Usmani-Brown S."/>
            <person name="Bringaud F."/>
            <person name="Wincker P."/>
            <person name="Vivares C.P."/>
            <person name="Schwarz R.T."/>
            <person name="Schetters T.P."/>
            <person name="Krause P.J."/>
            <person name="Gorenflot A."/>
            <person name="Berry V."/>
            <person name="Barbe V."/>
            <person name="Ben Mamoun C."/>
        </authorList>
    </citation>
    <scope>NUCLEOTIDE SEQUENCE [LARGE SCALE GENOMIC DNA]</scope>
    <source>
        <strain evidence="17 18">RI</strain>
    </source>
</reference>
<dbReference type="AlphaFoldDB" id="A0A1N6LWW6"/>
<evidence type="ECO:0000256" key="2">
    <source>
        <dbReference type="ARBA" id="ARBA00004127"/>
    </source>
</evidence>
<dbReference type="SUPFAM" id="SSF57850">
    <property type="entry name" value="RING/U-box"/>
    <property type="match status" value="1"/>
</dbReference>
<dbReference type="Pfam" id="PF11145">
    <property type="entry name" value="DUF2921"/>
    <property type="match status" value="1"/>
</dbReference>
<feature type="domain" description="RING-type" evidence="16">
    <location>
        <begin position="612"/>
        <end position="654"/>
    </location>
</feature>
<evidence type="ECO:0000256" key="11">
    <source>
        <dbReference type="ARBA" id="ARBA00022833"/>
    </source>
</evidence>
<evidence type="ECO:0000256" key="14">
    <source>
        <dbReference type="PROSITE-ProRule" id="PRU00175"/>
    </source>
</evidence>
<dbReference type="PANTHER" id="PTHR22763:SF162">
    <property type="entry name" value="TRANSMEMBRANE E3 UBIQUITIN-PROTEIN LIGASE 1"/>
    <property type="match status" value="1"/>
</dbReference>
<dbReference type="GO" id="GO:0061630">
    <property type="term" value="F:ubiquitin protein ligase activity"/>
    <property type="evidence" value="ECO:0007669"/>
    <property type="project" value="UniProtKB-EC"/>
</dbReference>
<protein>
    <recommendedName>
        <fullName evidence="4">RING-type E3 ubiquitin transferase</fullName>
        <ecNumber evidence="4">2.3.2.27</ecNumber>
    </recommendedName>
</protein>
<organism evidence="17 18">
    <name type="scientific">Babesia microti (strain RI)</name>
    <dbReference type="NCBI Taxonomy" id="1133968"/>
    <lineage>
        <taxon>Eukaryota</taxon>
        <taxon>Sar</taxon>
        <taxon>Alveolata</taxon>
        <taxon>Apicomplexa</taxon>
        <taxon>Aconoidasida</taxon>
        <taxon>Piroplasmida</taxon>
        <taxon>Babesiidae</taxon>
        <taxon>Babesia</taxon>
    </lineage>
</organism>
<keyword evidence="7" id="KW-0479">Metal-binding</keyword>
<evidence type="ECO:0000256" key="1">
    <source>
        <dbReference type="ARBA" id="ARBA00000900"/>
    </source>
</evidence>
<dbReference type="RefSeq" id="XP_021337471.1">
    <property type="nucleotide sequence ID" value="XM_021482880.1"/>
</dbReference>
<evidence type="ECO:0000256" key="6">
    <source>
        <dbReference type="ARBA" id="ARBA00022692"/>
    </source>
</evidence>
<evidence type="ECO:0000256" key="3">
    <source>
        <dbReference type="ARBA" id="ARBA00004906"/>
    </source>
</evidence>
<accession>A0A1N6LWW6</accession>
<dbReference type="GO" id="GO:0008270">
    <property type="term" value="F:zinc ion binding"/>
    <property type="evidence" value="ECO:0007669"/>
    <property type="project" value="UniProtKB-KW"/>
</dbReference>
<gene>
    <name evidence="17" type="ORF">BMR1_01G02294</name>
</gene>
<evidence type="ECO:0000313" key="17">
    <source>
        <dbReference type="EMBL" id="SIO73370.1"/>
    </source>
</evidence>
<dbReference type="GO" id="GO:0043161">
    <property type="term" value="P:proteasome-mediated ubiquitin-dependent protein catabolic process"/>
    <property type="evidence" value="ECO:0007669"/>
    <property type="project" value="TreeGrafter"/>
</dbReference>
<dbReference type="EC" id="2.3.2.27" evidence="4"/>
<dbReference type="PROSITE" id="PS50089">
    <property type="entry name" value="ZF_RING_2"/>
    <property type="match status" value="1"/>
</dbReference>
<dbReference type="PANTHER" id="PTHR22763">
    <property type="entry name" value="RING ZINC FINGER PROTEIN"/>
    <property type="match status" value="1"/>
</dbReference>
<reference evidence="17 18" key="2">
    <citation type="journal article" date="2013" name="PLoS ONE">
        <title>Whole genome mapping and re-organization of the nuclear and mitochondrial genomes of Babesia microti isolates.</title>
        <authorList>
            <person name="Cornillot E."/>
            <person name="Dassouli A."/>
            <person name="Garg A."/>
            <person name="Pachikara N."/>
            <person name="Randazzo S."/>
            <person name="Depoix D."/>
            <person name="Carcy B."/>
            <person name="Delbecq S."/>
            <person name="Frutos R."/>
            <person name="Silva J.C."/>
            <person name="Sutton R."/>
            <person name="Krause P.J."/>
            <person name="Mamoun C.B."/>
        </authorList>
    </citation>
    <scope>NUCLEOTIDE SEQUENCE [LARGE SCALE GENOMIC DNA]</scope>
    <source>
        <strain evidence="17 18">RI</strain>
    </source>
</reference>
<evidence type="ECO:0000256" key="4">
    <source>
        <dbReference type="ARBA" id="ARBA00012483"/>
    </source>
</evidence>
<keyword evidence="18" id="KW-1185">Reference proteome</keyword>
<evidence type="ECO:0000256" key="8">
    <source>
        <dbReference type="ARBA" id="ARBA00022729"/>
    </source>
</evidence>
<feature type="transmembrane region" description="Helical" evidence="15">
    <location>
        <begin position="40"/>
        <end position="59"/>
    </location>
</feature>
<proteinExistence type="predicted"/>
<keyword evidence="8" id="KW-0732">Signal</keyword>
<comment type="subcellular location">
    <subcellularLocation>
        <location evidence="2">Endomembrane system</location>
        <topology evidence="2">Multi-pass membrane protein</topology>
    </subcellularLocation>
</comment>
<evidence type="ECO:0000256" key="7">
    <source>
        <dbReference type="ARBA" id="ARBA00022723"/>
    </source>
</evidence>
<dbReference type="OrthoDB" id="9984778at2759"/>
<feature type="transmembrane region" description="Helical" evidence="15">
    <location>
        <begin position="391"/>
        <end position="412"/>
    </location>
</feature>
<dbReference type="SMART" id="SM00184">
    <property type="entry name" value="RING"/>
    <property type="match status" value="1"/>
</dbReference>
<feature type="transmembrane region" description="Helical" evidence="15">
    <location>
        <begin position="424"/>
        <end position="447"/>
    </location>
</feature>
<dbReference type="InterPro" id="IPR001841">
    <property type="entry name" value="Znf_RING"/>
</dbReference>
<evidence type="ECO:0000256" key="10">
    <source>
        <dbReference type="ARBA" id="ARBA00022786"/>
    </source>
</evidence>
<evidence type="ECO:0000256" key="12">
    <source>
        <dbReference type="ARBA" id="ARBA00022989"/>
    </source>
</evidence>
<evidence type="ECO:0000259" key="16">
    <source>
        <dbReference type="PROSITE" id="PS50089"/>
    </source>
</evidence>
<dbReference type="GeneID" id="24423535"/>
<keyword evidence="5" id="KW-0808">Transferase</keyword>
<dbReference type="InterPro" id="IPR050731">
    <property type="entry name" value="HRD1_E3_ubiq-ligases"/>
</dbReference>
<sequence length="662" mass="76436">MDIQSGNNENRNSLPSITISIIPPAAFLNSSSLINLSASIRLSICLLSCLSIIYILLLFNPNNYTNDYDNDSTGNFRPQRENHIPPIFGLTYNGRYTMDDNGLNVSNGNITVSIIYRRSHIVKLYRIFVVARLEPDEEYRPSKYSYLTLSGNGITNNPLLLPSILSMNSIAPDMKSWYLGKGLMIGKSQQSRKGIDKSYNLPFLTSMNYWDDLLIENEVPHLCGLYGYLNLTSTKHIKSQPSFQELDDFYMSSQRLYNISDLNYQMKLSNTLDSINLIKYFKRLSKTYKLDRDQVEEWRTGWDKRIGTVWNDQYQHIVVESADTDDSELNGIITSSCGFSLKFSATQINYDHLGSKMAILTFIYIIRSIAEGLAFHYQLKLLKTDSEASRISIISLFMIMLLEVAEVFMILIHSSIISTTIINVGIGLFVKFSIFTFLQMKIIMVIYKSTHQINNLPMVVLHAGLAQILKKYFCMVLVLTVYFFLYYSTNPLIGLPLYLCWVPQICLDIWKGQRRSMNMIFVYIVGISKISLPLYIYCCPYSIFNMDVFARIVDMPNKPYAFFVFTSTTLQLAVMSLQKLIDPRWVANYDFLPKIYNYERNWAGDTDGTIECVICMYEIQFKRRNWSVTPCDHIFHTSCLREWTRVRLECPNCRRSIPAFPL</sequence>
<keyword evidence="9 14" id="KW-0863">Zinc-finger</keyword>